<sequence length="1935" mass="216015">MGMGDQGLKHLSQALKKLIEEAINNATTSLKAEKSKLSCPFKYSDKETYCQYYQRLHDEAEKKFKESKKTVENIPDNHSINFYKTCLEDCKNAHKKHPPSPALKSVEEKIVQLGELAGKLGGFVGQSESVKKAVIYAIIAVFDTNPHLINDLKDVYSSLVTTLSESVNSAEKAVDTDKISELKQKVEKEIKTLTDQIEQLEKPTNHLTPSPSSPSPSADPAKLQSKLEALKKVKELCENYKNLNNHPNEPKNLLENLCDGLQTFLGFNSESKGYDGSGIVYSDLDRLCDGVMGFLSGVLEAVKNTQTYNVGRKTLQNLVSDEINKHLCSGHDGFTKLLPRLTKGIEKYNIEVRESNEKVKKPIEDLLSKVGDTFTRKVQNILPQENEGEVPEKVQAAEKQVNEMLDSEINFFAKTFNKTFEFRDNKLDKLDVKTAVRYMNSALEPRLTSALKAVNYEIKRLQKLSAMDRQALDETKKQISAALGKLKIDVDCKIEEHVKVFVVKVRQRVESIFADLKDIDKKLRQYVLDVAEWIAKTKEFIEGLRKNEVKKILNEAGGDFTSRKHNIEDERKKLLAWKDKLETYIPQLKEFTEQVDVKIKALAGEFKDISREADKNVKGIFEDMQKKVVSIKSGVLGDREGAGINGYWETLKPQIPELVEKVIGKEDGALGGSTNGLLDEIDDGIGKYSGKFKDEFETAIDKMVTEIVNEKTVGMYLTQYASADASSVKPTIIKQLQDVVKSAVSTATEKLQNATAENIADRFQAFASSIEEVLKHTKVSEAAQQITAEVNKTHTHRRSPYDQNLQRVVSIVLTAVQLAVKGAADSLSKFTTSSNIKKVNEAIPEVRSIKTQFDAAQAGVDMLMGSLKKQITNLDTYLTAATGRTSGGGQNHAHNLDSAIEKVRDTASELAANTIPVKLNDIAQQIEAHLNVLTHEITEAANVLNYKLETLIDTKIGKPKINKSADAETLQSIYDNLDKLQGPVAKAFKEAQQLLTFVQAAESQLPEVLKREMHQDIKKVEDKLMTLAGKQYVSSVKELLTAFAGKVKTELDQMPGKIEDDLNMGFKGFMNKLGIKFVSNVNAITTIQTTSSALPSPLNQASLELKNAFDAFVHALLEQIDFKSDIKKIKPVHDALDNLLSGLVTSQCYDHTFSDNLNAFRHAFEGFNPSKFGEPTTVLTQALKEGLKGLTKELGKAYVNRYSGLTYDETDAAKYAKAFLTLLCIVHEDLDTFSKQCKSNGAWYDKQCCAIENRQSNTFGQFMERCGFDVASSATSKDGELRHPSVSFTGKHIYQKVLEQQFTDAERIKHLQSCESNEHKKRNNFDLLDITQCLFHHAEKYNELCHIPTASSTKVPSSIYDMLIWFCSLPYSAVYPTLLRDTISDLLTDKSKQKPQAHEGLEFTVIDPASQSLAAYPNNIPYSEVVSALEHLCSKSHDVLTCIVGYGDAYTTYGSDYCNNSFGFKYPSSGEDCLQMITDLLRRLLHCLRYLHKQCGVTAKLNGWSDCRFGKNVKSAKWECKDHSTDKPNCQANDKATCQPTCQAKSPLQSYLTDCLYGHLPHQLTSVGCKSTCKSCPGSSPGMPCLTPLGFSAFSGSTRKGTDICEVLDAFFSNDYLSSLFTLAPRPPATLPEHIGFALSLAAALNAGQPVRKPAQESFSDAFEKSIKGVTISLHDNPSNYTAAVKNAYNNNRSHEGHSHPPATEADVYTLMFPSTCLRASGDTLYCAPYLYTLGIDTHHYLAYQHSNLYLSWTVYLPWTFYAYLKSLLDAFKNVSCQEWECSRCMHRGKCKKGQHGADYNCQCRGIIECRGVSSAFHKYGFTFGDPATLSEVEGKRYCHNFYNQLVNVLKSNCFTKLFDKCDEFLWIIRQPFIWLNVALWSLSLFYLICVMVGRLDVLHIRSHLRIPSSHKITAQSLLAAAQVGRLAKISYLQP</sequence>
<dbReference type="EMBL" id="LK055108">
    <property type="protein sequence ID" value="CDR71677.1"/>
    <property type="molecule type" value="Genomic_DNA"/>
</dbReference>
<dbReference type="OrthoDB" id="366975at2759"/>
<dbReference type="VEuPathDB" id="PiroplasmaDB:BBBOND_0003360"/>
<feature type="region of interest" description="Disordered" evidence="1">
    <location>
        <begin position="199"/>
        <end position="222"/>
    </location>
</feature>
<reference evidence="3" key="1">
    <citation type="journal article" date="2014" name="Nucleic Acids Res.">
        <title>The evolutionary dynamics of variant antigen genes in Babesia reveal a history of genomic innovation underlying host-parasite interaction.</title>
        <authorList>
            <person name="Jackson A.P."/>
            <person name="Otto T.D."/>
            <person name="Darby A."/>
            <person name="Ramaprasad A."/>
            <person name="Xia D."/>
            <person name="Echaide I.E."/>
            <person name="Farber M."/>
            <person name="Gahlot S."/>
            <person name="Gamble J."/>
            <person name="Gupta D."/>
            <person name="Gupta Y."/>
            <person name="Jackson L."/>
            <person name="Malandrin L."/>
            <person name="Malas T.B."/>
            <person name="Moussa E."/>
            <person name="Nair M."/>
            <person name="Reid AJ."/>
            <person name="Sanders M."/>
            <person name="Sharma J."/>
            <person name="Tracey A."/>
            <person name="Quail M.A."/>
            <person name="Weir W."/>
            <person name="Wastling J.M."/>
            <person name="Hall N."/>
            <person name="Willadsen P."/>
            <person name="Lingelbach K."/>
            <person name="Shiels B."/>
            <person name="Tait A."/>
            <person name="Berriman M."/>
            <person name="Allred D.R."/>
            <person name="Pain A."/>
        </authorList>
    </citation>
    <scope>NUCLEOTIDE SEQUENCE</scope>
    <source>
        <strain evidence="3">Bond</strain>
    </source>
</reference>
<feature type="transmembrane region" description="Helical" evidence="2">
    <location>
        <begin position="1873"/>
        <end position="1896"/>
    </location>
</feature>
<reference evidence="3" key="2">
    <citation type="submission" date="2014-06" db="EMBL/GenBank/DDBJ databases">
        <authorList>
            <person name="Aslett M."/>
            <person name="De Silva Nishadi"/>
        </authorList>
    </citation>
    <scope>NUCLEOTIDE SEQUENCE</scope>
    <source>
        <strain evidence="3">Bond</strain>
    </source>
</reference>
<keyword evidence="2" id="KW-0812">Transmembrane</keyword>
<dbReference type="RefSeq" id="XP_012770623.1">
    <property type="nucleotide sequence ID" value="XM_012915169.1"/>
</dbReference>
<evidence type="ECO:0000313" key="3">
    <source>
        <dbReference type="EMBL" id="CDR71677.1"/>
    </source>
</evidence>
<evidence type="ECO:0000256" key="2">
    <source>
        <dbReference type="SAM" id="Phobius"/>
    </source>
</evidence>
<dbReference type="KEGG" id="bbig:BBBOND_0003360"/>
<proteinExistence type="predicted"/>
<gene>
    <name evidence="3" type="ORF">BBBOND_0003360</name>
</gene>
<evidence type="ECO:0008006" key="4">
    <source>
        <dbReference type="Google" id="ProtNLM"/>
    </source>
</evidence>
<protein>
    <recommendedName>
        <fullName evidence="4">C3H1-type domain-containing protein</fullName>
    </recommendedName>
</protein>
<name>A0A061BJN2_BABBI</name>
<keyword evidence="2" id="KW-1133">Transmembrane helix</keyword>
<dbReference type="GeneID" id="24561898"/>
<keyword evidence="2" id="KW-0472">Membrane</keyword>
<accession>A0A061BJN2</accession>
<evidence type="ECO:0000256" key="1">
    <source>
        <dbReference type="SAM" id="MobiDB-lite"/>
    </source>
</evidence>
<organism evidence="3">
    <name type="scientific">Babesia bigemina</name>
    <dbReference type="NCBI Taxonomy" id="5866"/>
    <lineage>
        <taxon>Eukaryota</taxon>
        <taxon>Sar</taxon>
        <taxon>Alveolata</taxon>
        <taxon>Apicomplexa</taxon>
        <taxon>Aconoidasida</taxon>
        <taxon>Piroplasmida</taxon>
        <taxon>Babesiidae</taxon>
        <taxon>Babesia</taxon>
    </lineage>
</organism>